<evidence type="ECO:0000256" key="3">
    <source>
        <dbReference type="ARBA" id="ARBA00023002"/>
    </source>
</evidence>
<dbReference type="Pfam" id="PF02525">
    <property type="entry name" value="Flavodoxin_2"/>
    <property type="match status" value="1"/>
</dbReference>
<evidence type="ECO:0000256" key="6">
    <source>
        <dbReference type="HAMAP-Rule" id="MF_01216"/>
    </source>
</evidence>
<gene>
    <name evidence="6" type="primary">azoR</name>
    <name evidence="8" type="ORF">ERL59_11240</name>
</gene>
<comment type="catalytic activity">
    <reaction evidence="5">
        <text>N,N-dimethyl-1,4-phenylenediamine + anthranilate + 2 NAD(+) = 2-(4-dimethylaminophenyl)diazenylbenzoate + 2 NADH + 2 H(+)</text>
        <dbReference type="Rhea" id="RHEA:55872"/>
        <dbReference type="ChEBI" id="CHEBI:15378"/>
        <dbReference type="ChEBI" id="CHEBI:15783"/>
        <dbReference type="ChEBI" id="CHEBI:16567"/>
        <dbReference type="ChEBI" id="CHEBI:57540"/>
        <dbReference type="ChEBI" id="CHEBI:57945"/>
        <dbReference type="ChEBI" id="CHEBI:71579"/>
        <dbReference type="EC" id="1.7.1.17"/>
    </reaction>
    <physiologicalReaction direction="right-to-left" evidence="5">
        <dbReference type="Rhea" id="RHEA:55874"/>
    </physiologicalReaction>
</comment>
<keyword evidence="4 6" id="KW-0520">NAD</keyword>
<dbReference type="Gene3D" id="3.40.50.360">
    <property type="match status" value="1"/>
</dbReference>
<comment type="caution">
    <text evidence="6">Lacks conserved residue(s) required for the propagation of feature annotation.</text>
</comment>
<reference evidence="8 9" key="1">
    <citation type="submission" date="2019-01" db="EMBL/GenBank/DDBJ databases">
        <title>Chengkuizengella sp. nov., isolated from deep-sea sediment of East Pacific Ocean.</title>
        <authorList>
            <person name="Yang J."/>
            <person name="Lai Q."/>
            <person name="Shao Z."/>
        </authorList>
    </citation>
    <scope>NUCLEOTIDE SEQUENCE [LARGE SCALE GENOMIC DNA]</scope>
    <source>
        <strain evidence="8 9">YPA3-1-1</strain>
    </source>
</reference>
<comment type="function">
    <text evidence="6">Also exhibits azoreductase activity. Catalyzes the reductive cleavage of the azo bond in aromatic azo compounds to the corresponding amines.</text>
</comment>
<comment type="similarity">
    <text evidence="6">Belongs to the azoreductase type 1 family.</text>
</comment>
<keyword evidence="3 6" id="KW-0560">Oxidoreductase</keyword>
<dbReference type="EC" id="1.6.5.-" evidence="6"/>
<comment type="catalytic activity">
    <reaction evidence="6">
        <text>2 a quinone + NADH + H(+) = 2 a 1,4-benzosemiquinone + NAD(+)</text>
        <dbReference type="Rhea" id="RHEA:65952"/>
        <dbReference type="ChEBI" id="CHEBI:15378"/>
        <dbReference type="ChEBI" id="CHEBI:57540"/>
        <dbReference type="ChEBI" id="CHEBI:57945"/>
        <dbReference type="ChEBI" id="CHEBI:132124"/>
        <dbReference type="ChEBI" id="CHEBI:134225"/>
    </reaction>
</comment>
<evidence type="ECO:0000256" key="5">
    <source>
        <dbReference type="ARBA" id="ARBA00048542"/>
    </source>
</evidence>
<keyword evidence="1 6" id="KW-0285">Flavoprotein</keyword>
<organism evidence="8 9">
    <name type="scientific">Chengkuizengella marina</name>
    <dbReference type="NCBI Taxonomy" id="2507566"/>
    <lineage>
        <taxon>Bacteria</taxon>
        <taxon>Bacillati</taxon>
        <taxon>Bacillota</taxon>
        <taxon>Bacilli</taxon>
        <taxon>Bacillales</taxon>
        <taxon>Paenibacillaceae</taxon>
        <taxon>Chengkuizengella</taxon>
    </lineage>
</organism>
<accession>A0A6N9Q3Z9</accession>
<name>A0A6N9Q3Z9_9BACL</name>
<sequence length="222" mass="24392">MGKLLYITAHPLSEENSVSQQIGKEFLATYKKKNPDVEIVKLDLHNENIPLLDEDVLSAWGKLGEGESFESLTKEQQSKLGRINELTDQFVEADRYVFVTPLWNFSYPPTLKAYIDTFAIAGKTFKYTETGPVGLLEGKKAVHIQAAGGIYSEGPAQGMNFSDSHLKAVLGFVGVTDVTSIIAEGLALGTEKAEESKQTAMEEAQELAANFDKKGLLKRIFS</sequence>
<dbReference type="GO" id="GO:0009055">
    <property type="term" value="F:electron transfer activity"/>
    <property type="evidence" value="ECO:0007669"/>
    <property type="project" value="UniProtKB-UniRule"/>
</dbReference>
<dbReference type="Proteomes" id="UP000448943">
    <property type="component" value="Unassembled WGS sequence"/>
</dbReference>
<comment type="subunit">
    <text evidence="6">Homodimer.</text>
</comment>
<comment type="caution">
    <text evidence="8">The sequence shown here is derived from an EMBL/GenBank/DDBJ whole genome shotgun (WGS) entry which is preliminary data.</text>
</comment>
<evidence type="ECO:0000256" key="4">
    <source>
        <dbReference type="ARBA" id="ARBA00023027"/>
    </source>
</evidence>
<dbReference type="HAMAP" id="MF_01216">
    <property type="entry name" value="Azoreductase_type1"/>
    <property type="match status" value="1"/>
</dbReference>
<dbReference type="SUPFAM" id="SSF52218">
    <property type="entry name" value="Flavoproteins"/>
    <property type="match status" value="1"/>
</dbReference>
<dbReference type="GO" id="GO:0016652">
    <property type="term" value="F:oxidoreductase activity, acting on NAD(P)H as acceptor"/>
    <property type="evidence" value="ECO:0007669"/>
    <property type="project" value="UniProtKB-UniRule"/>
</dbReference>
<dbReference type="PANTHER" id="PTHR43741">
    <property type="entry name" value="FMN-DEPENDENT NADH-AZOREDUCTASE 1"/>
    <property type="match status" value="1"/>
</dbReference>
<dbReference type="InterPro" id="IPR003680">
    <property type="entry name" value="Flavodoxin_fold"/>
</dbReference>
<comment type="cofactor">
    <cofactor evidence="6">
        <name>FMN</name>
        <dbReference type="ChEBI" id="CHEBI:58210"/>
    </cofactor>
    <text evidence="6">Binds 1 FMN per subunit.</text>
</comment>
<keyword evidence="9" id="KW-1185">Reference proteome</keyword>
<dbReference type="EMBL" id="SIJB01000025">
    <property type="protein sequence ID" value="NBI29532.1"/>
    <property type="molecule type" value="Genomic_DNA"/>
</dbReference>
<proteinExistence type="inferred from homology"/>
<keyword evidence="2 6" id="KW-0288">FMN</keyword>
<dbReference type="AlphaFoldDB" id="A0A6N9Q3Z9"/>
<dbReference type="GO" id="GO:0010181">
    <property type="term" value="F:FMN binding"/>
    <property type="evidence" value="ECO:0007669"/>
    <property type="project" value="UniProtKB-UniRule"/>
</dbReference>
<feature type="binding site" evidence="6">
    <location>
        <begin position="17"/>
        <end position="19"/>
    </location>
    <ligand>
        <name>FMN</name>
        <dbReference type="ChEBI" id="CHEBI:58210"/>
    </ligand>
</feature>
<dbReference type="PANTHER" id="PTHR43741:SF7">
    <property type="entry name" value="FMN-DEPENDENT NADH:QUINONE OXIDOREDUCTASE"/>
    <property type="match status" value="1"/>
</dbReference>
<dbReference type="GO" id="GO:0016655">
    <property type="term" value="F:oxidoreductase activity, acting on NAD(P)H, quinone or similar compound as acceptor"/>
    <property type="evidence" value="ECO:0007669"/>
    <property type="project" value="InterPro"/>
</dbReference>
<evidence type="ECO:0000259" key="7">
    <source>
        <dbReference type="Pfam" id="PF02525"/>
    </source>
</evidence>
<dbReference type="InterPro" id="IPR050104">
    <property type="entry name" value="FMN-dep_NADH:Q_OxRdtase_AzoR1"/>
</dbReference>
<evidence type="ECO:0000256" key="1">
    <source>
        <dbReference type="ARBA" id="ARBA00022630"/>
    </source>
</evidence>
<dbReference type="InterPro" id="IPR029039">
    <property type="entry name" value="Flavoprotein-like_sf"/>
</dbReference>
<evidence type="ECO:0000313" key="8">
    <source>
        <dbReference type="EMBL" id="NBI29532.1"/>
    </source>
</evidence>
<dbReference type="OrthoDB" id="9805013at2"/>
<protein>
    <recommendedName>
        <fullName evidence="6">FMN dependent NADH:quinone oxidoreductase</fullName>
        <ecNumber evidence="6">1.6.5.-</ecNumber>
    </recommendedName>
    <alternativeName>
        <fullName evidence="6">Azo-dye reductase</fullName>
    </alternativeName>
    <alternativeName>
        <fullName evidence="6">FMN-dependent NADH-azo compound oxidoreductase</fullName>
    </alternativeName>
    <alternativeName>
        <fullName evidence="6">FMN-dependent NADH-azoreductase</fullName>
        <ecNumber evidence="6">1.7.1.17</ecNumber>
    </alternativeName>
</protein>
<comment type="function">
    <text evidence="6">Quinone reductase that provides resistance to thiol-specific stress caused by electrophilic quinones.</text>
</comment>
<dbReference type="InterPro" id="IPR023048">
    <property type="entry name" value="NADH:quinone_OxRdtase_FMN_depd"/>
</dbReference>
<evidence type="ECO:0000256" key="2">
    <source>
        <dbReference type="ARBA" id="ARBA00022643"/>
    </source>
</evidence>
<feature type="domain" description="Flavodoxin-like fold" evidence="7">
    <location>
        <begin position="3"/>
        <end position="206"/>
    </location>
</feature>
<dbReference type="RefSeq" id="WP_160646337.1">
    <property type="nucleotide sequence ID" value="NZ_SIJB01000025.1"/>
</dbReference>
<evidence type="ECO:0000313" key="9">
    <source>
        <dbReference type="Proteomes" id="UP000448943"/>
    </source>
</evidence>
<dbReference type="EC" id="1.7.1.17" evidence="6"/>